<comment type="caution">
    <text evidence="2">The sequence shown here is derived from an EMBL/GenBank/DDBJ whole genome shotgun (WGS) entry which is preliminary data.</text>
</comment>
<evidence type="ECO:0000313" key="3">
    <source>
        <dbReference type="Proteomes" id="UP000627934"/>
    </source>
</evidence>
<reference evidence="2" key="2">
    <citation type="journal article" date="2018" name="DNA Res.">
        <title>Comparative genome and transcriptome analyses reveal adaptations to opportunistic infections in woody plant degrading pathogens of Botryosphaeriaceae.</title>
        <authorList>
            <person name="Yan J.Y."/>
            <person name="Zhao W.S."/>
            <person name="Chen Z."/>
            <person name="Xing Q.K."/>
            <person name="Zhang W."/>
            <person name="Chethana K.W.T."/>
            <person name="Xue M.F."/>
            <person name="Xu J.P."/>
            <person name="Phillips A.J.L."/>
            <person name="Wang Y."/>
            <person name="Liu J.H."/>
            <person name="Liu M."/>
            <person name="Zhou Y."/>
            <person name="Jayawardena R.S."/>
            <person name="Manawasinghe I.S."/>
            <person name="Huang J.B."/>
            <person name="Qiao G.H."/>
            <person name="Fu C.Y."/>
            <person name="Guo F.F."/>
            <person name="Dissanayake A.J."/>
            <person name="Peng Y.L."/>
            <person name="Hyde K.D."/>
            <person name="Li X.H."/>
        </authorList>
    </citation>
    <scope>NUCLEOTIDE SEQUENCE</scope>
    <source>
        <strain evidence="2">CSS-01s</strain>
    </source>
</reference>
<organism evidence="2 3">
    <name type="scientific">Lasiodiplodia theobromae</name>
    <dbReference type="NCBI Taxonomy" id="45133"/>
    <lineage>
        <taxon>Eukaryota</taxon>
        <taxon>Fungi</taxon>
        <taxon>Dikarya</taxon>
        <taxon>Ascomycota</taxon>
        <taxon>Pezizomycotina</taxon>
        <taxon>Dothideomycetes</taxon>
        <taxon>Dothideomycetes incertae sedis</taxon>
        <taxon>Botryosphaeriales</taxon>
        <taxon>Botryosphaeriaceae</taxon>
        <taxon>Lasiodiplodia</taxon>
    </lineage>
</organism>
<protein>
    <submittedName>
        <fullName evidence="2">Het domain-containing protein</fullName>
    </submittedName>
</protein>
<dbReference type="AlphaFoldDB" id="A0A8H7MC92"/>
<reference evidence="2" key="1">
    <citation type="submission" date="2016-08" db="EMBL/GenBank/DDBJ databases">
        <authorList>
            <person name="Yan J."/>
        </authorList>
    </citation>
    <scope>NUCLEOTIDE SEQUENCE</scope>
    <source>
        <strain evidence="2">CSS-01s</strain>
    </source>
</reference>
<gene>
    <name evidence="2" type="ORF">BFW01_g1244</name>
</gene>
<feature type="region of interest" description="Disordered" evidence="1">
    <location>
        <begin position="61"/>
        <end position="81"/>
    </location>
</feature>
<proteinExistence type="predicted"/>
<sequence length="493" mass="56222">MPGIPVAPDLQPPLPRFLIGHGWCPHQVERLENNFDEDVLSYLSQLDWSRAQDISHECCRKREREESQDESTSQKNKASRDRAMLPVNCKAFQIDDEYEPKHTTPDCKCEFVHVDREELAGIIDDGGVPLISIEEHDSGGISLKVEARSVKSRYTAISHVWRDGLGNESRNALPKCQLQQLNACLKNMPKPKESGRRKVTPWTYADWRRQNYSRDPCPPPLFWLDTLCIPVGPKGSEGGRLRAEAMRNMALVYSSPVQVLVMDAELQMCSTENKDATEILARIVCSSWMTRAWTLAEGVLARELVFQFKDMAIDPLGSWSPLGEDPKFSTSIRFPKGERYRKIYKALFGCLWNELRQGWKHLVTPRTYGKASISFRTVGTPPSKFSLEEPNEYCRELPKNPPGTLIPTNSLEVYRVNQLVDAWNELAFRTNTRPDDIPVILSSLLDFKFDPLPNERSVEDFIEAMIFSFDTLPESLLYNTGKRRNRDSAPNNG</sequence>
<dbReference type="EMBL" id="MDYX01000041">
    <property type="protein sequence ID" value="KAF9630682.1"/>
    <property type="molecule type" value="Genomic_DNA"/>
</dbReference>
<dbReference type="Proteomes" id="UP000627934">
    <property type="component" value="Unassembled WGS sequence"/>
</dbReference>
<accession>A0A8H7MC92</accession>
<name>A0A8H7MC92_9PEZI</name>
<dbReference type="PANTHER" id="PTHR39596">
    <property type="match status" value="1"/>
</dbReference>
<evidence type="ECO:0000256" key="1">
    <source>
        <dbReference type="SAM" id="MobiDB-lite"/>
    </source>
</evidence>
<dbReference type="PANTHER" id="PTHR39596:SF2">
    <property type="entry name" value="HET DOMAIN PROTEIN (AFU_ORTHOLOGUE AFUA_1G17550)-RELATED"/>
    <property type="match status" value="1"/>
</dbReference>
<evidence type="ECO:0000313" key="2">
    <source>
        <dbReference type="EMBL" id="KAF9630682.1"/>
    </source>
</evidence>